<reference evidence="3" key="1">
    <citation type="submission" date="2021-02" db="EMBL/GenBank/DDBJ databases">
        <authorList>
            <person name="Nowell W R."/>
        </authorList>
    </citation>
    <scope>NUCLEOTIDE SEQUENCE</scope>
</reference>
<dbReference type="SUPFAM" id="SSF53335">
    <property type="entry name" value="S-adenosyl-L-methionine-dependent methyltransferases"/>
    <property type="match status" value="1"/>
</dbReference>
<keyword evidence="5" id="KW-1185">Reference proteome</keyword>
<dbReference type="EMBL" id="CAJNOR010004931">
    <property type="protein sequence ID" value="CAF1535852.1"/>
    <property type="molecule type" value="Genomic_DNA"/>
</dbReference>
<dbReference type="PANTHER" id="PTHR34203">
    <property type="entry name" value="METHYLTRANSFERASE, FKBM FAMILY PROTEIN"/>
    <property type="match status" value="1"/>
</dbReference>
<organism evidence="3 6">
    <name type="scientific">Adineta ricciae</name>
    <name type="common">Rotifer</name>
    <dbReference type="NCBI Taxonomy" id="249248"/>
    <lineage>
        <taxon>Eukaryota</taxon>
        <taxon>Metazoa</taxon>
        <taxon>Spiralia</taxon>
        <taxon>Gnathifera</taxon>
        <taxon>Rotifera</taxon>
        <taxon>Eurotatoria</taxon>
        <taxon>Bdelloidea</taxon>
        <taxon>Adinetida</taxon>
        <taxon>Adinetidae</taxon>
        <taxon>Adineta</taxon>
    </lineage>
</organism>
<evidence type="ECO:0000313" key="6">
    <source>
        <dbReference type="Proteomes" id="UP000663852"/>
    </source>
</evidence>
<dbReference type="AlphaFoldDB" id="A0A815B6Q8"/>
<evidence type="ECO:0000313" key="3">
    <source>
        <dbReference type="EMBL" id="CAF1266105.1"/>
    </source>
</evidence>
<keyword evidence="1" id="KW-0812">Transmembrane</keyword>
<keyword evidence="1" id="KW-1133">Transmembrane helix</keyword>
<keyword evidence="1" id="KW-0472">Membrane</keyword>
<dbReference type="Gene3D" id="3.40.50.150">
    <property type="entry name" value="Vaccinia Virus protein VP39"/>
    <property type="match status" value="1"/>
</dbReference>
<evidence type="ECO:0000313" key="4">
    <source>
        <dbReference type="EMBL" id="CAF1535852.1"/>
    </source>
</evidence>
<dbReference type="InterPro" id="IPR052514">
    <property type="entry name" value="SAM-dependent_MTase"/>
</dbReference>
<feature type="transmembrane region" description="Helical" evidence="1">
    <location>
        <begin position="14"/>
        <end position="32"/>
    </location>
</feature>
<dbReference type="Pfam" id="PF05050">
    <property type="entry name" value="Methyltransf_21"/>
    <property type="match status" value="1"/>
</dbReference>
<evidence type="ECO:0000259" key="2">
    <source>
        <dbReference type="Pfam" id="PF05050"/>
    </source>
</evidence>
<gene>
    <name evidence="3" type="ORF">EDS130_LOCUS28779</name>
    <name evidence="4" type="ORF">XAT740_LOCUS41812</name>
</gene>
<sequence length="318" mass="36776">MAQTINFNPNCSKLFRTLIIIVTSLSLGFYLASFERVEKVQKLSSSSINIVDTTQPLTTNITCVKTKKLFDLYHSTICVHDYEDYVSEIVRKDHIWEEDYIVRILQILIRNPSLDMIDIGGNIGTYTMFTAGALGRFTLTIECFKPNVERIIRAVQIENVHNRVVIVHRALYSKSGEYIQLSQESPSGLQIKNAISKNSQDDYIVQTVQLDDLLPILIQRNVRAAIIKIDIEGSEVYLLESGRKVFQQIDIQLVMMEWGNGLRKTYADRYEKIVNYFEELHYITTDVDCNILDVTDWRTTWPGSVYWIKEIHFKKSIC</sequence>
<proteinExistence type="predicted"/>
<dbReference type="InterPro" id="IPR006342">
    <property type="entry name" value="FkbM_mtfrase"/>
</dbReference>
<evidence type="ECO:0000256" key="1">
    <source>
        <dbReference type="SAM" id="Phobius"/>
    </source>
</evidence>
<dbReference type="EMBL" id="CAJNOJ010000189">
    <property type="protein sequence ID" value="CAF1266105.1"/>
    <property type="molecule type" value="Genomic_DNA"/>
</dbReference>
<comment type="caution">
    <text evidence="3">The sequence shown here is derived from an EMBL/GenBank/DDBJ whole genome shotgun (WGS) entry which is preliminary data.</text>
</comment>
<dbReference type="InterPro" id="IPR029063">
    <property type="entry name" value="SAM-dependent_MTases_sf"/>
</dbReference>
<dbReference type="Proteomes" id="UP000663852">
    <property type="component" value="Unassembled WGS sequence"/>
</dbReference>
<dbReference type="OrthoDB" id="411251at2759"/>
<protein>
    <recommendedName>
        <fullName evidence="2">Methyltransferase FkbM domain-containing protein</fullName>
    </recommendedName>
</protein>
<dbReference type="Proteomes" id="UP000663828">
    <property type="component" value="Unassembled WGS sequence"/>
</dbReference>
<accession>A0A815B6Q8</accession>
<dbReference type="NCBIfam" id="TIGR01444">
    <property type="entry name" value="fkbM_fam"/>
    <property type="match status" value="1"/>
</dbReference>
<feature type="domain" description="Methyltransferase FkbM" evidence="2">
    <location>
        <begin position="118"/>
        <end position="282"/>
    </location>
</feature>
<evidence type="ECO:0000313" key="5">
    <source>
        <dbReference type="Proteomes" id="UP000663828"/>
    </source>
</evidence>
<dbReference type="PANTHER" id="PTHR34203:SF15">
    <property type="entry name" value="SLL1173 PROTEIN"/>
    <property type="match status" value="1"/>
</dbReference>
<name>A0A815B6Q8_ADIRI</name>